<evidence type="ECO:0000256" key="5">
    <source>
        <dbReference type="ARBA" id="ARBA00035462"/>
    </source>
</evidence>
<dbReference type="Pfam" id="PF00573">
    <property type="entry name" value="Ribosomal_L4"/>
    <property type="match status" value="1"/>
</dbReference>
<dbReference type="PANTHER" id="PTHR10746">
    <property type="entry name" value="50S RIBOSOMAL PROTEIN L4"/>
    <property type="match status" value="1"/>
</dbReference>
<dbReference type="GO" id="GO:0005840">
    <property type="term" value="C:ribosome"/>
    <property type="evidence" value="ECO:0007669"/>
    <property type="project" value="UniProtKB-KW"/>
</dbReference>
<evidence type="ECO:0000256" key="4">
    <source>
        <dbReference type="ARBA" id="ARBA00035244"/>
    </source>
</evidence>
<keyword evidence="3" id="KW-0687">Ribonucleoprotein</keyword>
<proteinExistence type="inferred from homology"/>
<dbReference type="GO" id="GO:0006412">
    <property type="term" value="P:translation"/>
    <property type="evidence" value="ECO:0007669"/>
    <property type="project" value="InterPro"/>
</dbReference>
<protein>
    <recommendedName>
        <fullName evidence="4">Large ribosomal subunit protein uL4</fullName>
    </recommendedName>
    <alternativeName>
        <fullName evidence="5">50S ribosomal protein L4</fullName>
    </alternativeName>
</protein>
<dbReference type="Gene3D" id="3.40.1370.10">
    <property type="match status" value="2"/>
</dbReference>
<evidence type="ECO:0000256" key="2">
    <source>
        <dbReference type="ARBA" id="ARBA00022980"/>
    </source>
</evidence>
<dbReference type="EMBL" id="KT007059">
    <property type="protein sequence ID" value="AKQ05088.1"/>
    <property type="molecule type" value="Genomic_DNA"/>
</dbReference>
<dbReference type="AlphaFoldDB" id="A0A0H4TAV8"/>
<organism evidence="6">
    <name type="scientific">uncultured Chloroflexi bacterium Rifle_16ft_4_minimus_33257</name>
    <dbReference type="NCBI Taxonomy" id="1665069"/>
    <lineage>
        <taxon>Bacteria</taxon>
        <taxon>Bacillati</taxon>
        <taxon>Chloroflexota</taxon>
        <taxon>environmental samples</taxon>
    </lineage>
</organism>
<keyword evidence="2 6" id="KW-0689">Ribosomal protein</keyword>
<dbReference type="InterPro" id="IPR023574">
    <property type="entry name" value="Ribosomal_uL4_dom_sf"/>
</dbReference>
<accession>A0A0H4TAV8</accession>
<dbReference type="PANTHER" id="PTHR10746:SF6">
    <property type="entry name" value="LARGE RIBOSOMAL SUBUNIT PROTEIN UL4M"/>
    <property type="match status" value="1"/>
</dbReference>
<comment type="similarity">
    <text evidence="1">Belongs to the universal ribosomal protein uL4 family.</text>
</comment>
<evidence type="ECO:0000256" key="3">
    <source>
        <dbReference type="ARBA" id="ARBA00023274"/>
    </source>
</evidence>
<dbReference type="SUPFAM" id="SSF52166">
    <property type="entry name" value="Ribosomal protein L4"/>
    <property type="match status" value="1"/>
</dbReference>
<dbReference type="GO" id="GO:1990904">
    <property type="term" value="C:ribonucleoprotein complex"/>
    <property type="evidence" value="ECO:0007669"/>
    <property type="project" value="UniProtKB-KW"/>
</dbReference>
<dbReference type="InterPro" id="IPR013005">
    <property type="entry name" value="Ribosomal_uL4-like"/>
</dbReference>
<name>A0A0H4TAV8_9CHLR</name>
<dbReference type="InterPro" id="IPR002136">
    <property type="entry name" value="Ribosomal_uL4"/>
</dbReference>
<dbReference type="GO" id="GO:0003735">
    <property type="term" value="F:structural constituent of ribosome"/>
    <property type="evidence" value="ECO:0007669"/>
    <property type="project" value="InterPro"/>
</dbReference>
<evidence type="ECO:0000313" key="6">
    <source>
        <dbReference type="EMBL" id="AKQ05088.1"/>
    </source>
</evidence>
<sequence length="158" mass="16832">MAQTKVLSSSGKEAGSVELAESLFAAPVNEALIHQAVVRQLAGQRTGTADTLTRGRVAGGGRKPWRQKGTDGALRVVEGFGLEEIGTKAFADRLAAWDAGGKVLVVLAVRDPMVERSCRNLREVRVLLADSLNVVDLLEADTIVFTSDALSRAQEVYA</sequence>
<reference evidence="6" key="1">
    <citation type="journal article" date="2015" name="ISME J.">
        <title>Aquifer environment selects for microbial species cohorts in sediment and groundwater.</title>
        <authorList>
            <person name="Hug L.A."/>
            <person name="Thomas B.C."/>
            <person name="Brown C.T."/>
            <person name="Frischkorn K.R."/>
            <person name="Williams K.H."/>
            <person name="Tringe S.G."/>
            <person name="Banfield J.F."/>
        </authorList>
    </citation>
    <scope>NUCLEOTIDE SEQUENCE</scope>
</reference>
<evidence type="ECO:0000256" key="1">
    <source>
        <dbReference type="ARBA" id="ARBA00010528"/>
    </source>
</evidence>